<feature type="domain" description="Helix-hairpin-helix DNA-binding motif class 1" evidence="1">
    <location>
        <begin position="154"/>
        <end position="173"/>
    </location>
</feature>
<keyword evidence="3" id="KW-1185">Reference proteome</keyword>
<dbReference type="InterPro" id="IPR051675">
    <property type="entry name" value="Endo/Exo/Phosphatase_dom_1"/>
</dbReference>
<dbReference type="InterPro" id="IPR003583">
    <property type="entry name" value="Hlx-hairpin-Hlx_DNA-bd_motif"/>
</dbReference>
<dbReference type="SUPFAM" id="SSF47781">
    <property type="entry name" value="RuvA domain 2-like"/>
    <property type="match status" value="1"/>
</dbReference>
<dbReference type="Proteomes" id="UP000294843">
    <property type="component" value="Unassembled WGS sequence"/>
</dbReference>
<feature type="domain" description="Helix-hairpin-helix DNA-binding motif class 1" evidence="1">
    <location>
        <begin position="184"/>
        <end position="203"/>
    </location>
</feature>
<evidence type="ECO:0000259" key="1">
    <source>
        <dbReference type="SMART" id="SM00278"/>
    </source>
</evidence>
<reference evidence="2 3" key="1">
    <citation type="submission" date="2019-01" db="EMBL/GenBank/DDBJ databases">
        <title>Draft genome sequences of the type strains of six Macrococcus species.</title>
        <authorList>
            <person name="Mazhar S."/>
            <person name="Altermann E."/>
            <person name="Hill C."/>
            <person name="Mcauliffe O."/>
        </authorList>
    </citation>
    <scope>NUCLEOTIDE SEQUENCE [LARGE SCALE GENOMIC DNA]</scope>
    <source>
        <strain evidence="2 3">ATCC 51825</strain>
    </source>
</reference>
<gene>
    <name evidence="2" type="ORF">ERX55_01405</name>
</gene>
<accession>A0A4R6C2K9</accession>
<dbReference type="GO" id="GO:0003677">
    <property type="term" value="F:DNA binding"/>
    <property type="evidence" value="ECO:0007669"/>
    <property type="project" value="InterPro"/>
</dbReference>
<dbReference type="GO" id="GO:0015628">
    <property type="term" value="P:protein secretion by the type II secretion system"/>
    <property type="evidence" value="ECO:0007669"/>
    <property type="project" value="TreeGrafter"/>
</dbReference>
<dbReference type="RefSeq" id="WP_133450793.1">
    <property type="nucleotide sequence ID" value="NZ_SCWF01000001.1"/>
</dbReference>
<dbReference type="InterPro" id="IPR010994">
    <property type="entry name" value="RuvA_2-like"/>
</dbReference>
<protein>
    <submittedName>
        <fullName evidence="2">ComEA protein</fullName>
    </submittedName>
</protein>
<dbReference type="GO" id="GO:0015627">
    <property type="term" value="C:type II protein secretion system complex"/>
    <property type="evidence" value="ECO:0007669"/>
    <property type="project" value="TreeGrafter"/>
</dbReference>
<dbReference type="GO" id="GO:0006281">
    <property type="term" value="P:DNA repair"/>
    <property type="evidence" value="ECO:0007669"/>
    <property type="project" value="InterPro"/>
</dbReference>
<dbReference type="PANTHER" id="PTHR21180:SF32">
    <property type="entry name" value="ENDONUCLEASE_EXONUCLEASE_PHOSPHATASE FAMILY DOMAIN-CONTAINING PROTEIN 1"/>
    <property type="match status" value="1"/>
</dbReference>
<name>A0A4R6C2K9_9STAP</name>
<sequence length="206" mass="23031">MEKIHELLMTHKMKLGICLIILMAVLFIYLSSAKKPVEPLESLAEEKPAVEKVVTTEGPDKELIVDIKGAVKHPGVYPSRENQRVNDVIVLAQPRENADLEAVNLSMLLTDQMVIYVPFKGEVKEEKFAMYHTEAGSGQGPESKVININKATETELQEIPGIGPKKAADILLYREQHGGFKSKEEMKEIKGIGDKTYMTLEPFIEL</sequence>
<dbReference type="InterPro" id="IPR004509">
    <property type="entry name" value="Competence_ComEA_HhH"/>
</dbReference>
<dbReference type="Pfam" id="PF12836">
    <property type="entry name" value="HHH_3"/>
    <property type="match status" value="1"/>
</dbReference>
<proteinExistence type="predicted"/>
<dbReference type="Gene3D" id="1.10.150.280">
    <property type="entry name" value="AF1531-like domain"/>
    <property type="match status" value="1"/>
</dbReference>
<dbReference type="OrthoDB" id="9790239at2"/>
<evidence type="ECO:0000313" key="3">
    <source>
        <dbReference type="Proteomes" id="UP000294843"/>
    </source>
</evidence>
<dbReference type="EMBL" id="SCWF01000001">
    <property type="protein sequence ID" value="TDM15590.1"/>
    <property type="molecule type" value="Genomic_DNA"/>
</dbReference>
<organism evidence="2 3">
    <name type="scientific">Macrococcus bovicus</name>
    <dbReference type="NCBI Taxonomy" id="69968"/>
    <lineage>
        <taxon>Bacteria</taxon>
        <taxon>Bacillati</taxon>
        <taxon>Bacillota</taxon>
        <taxon>Bacilli</taxon>
        <taxon>Bacillales</taxon>
        <taxon>Staphylococcaceae</taxon>
        <taxon>Macrococcus</taxon>
    </lineage>
</organism>
<dbReference type="PANTHER" id="PTHR21180">
    <property type="entry name" value="ENDONUCLEASE/EXONUCLEASE/PHOSPHATASE FAMILY DOMAIN-CONTAINING PROTEIN 1"/>
    <property type="match status" value="1"/>
</dbReference>
<comment type="caution">
    <text evidence="2">The sequence shown here is derived from an EMBL/GenBank/DDBJ whole genome shotgun (WGS) entry which is preliminary data.</text>
</comment>
<dbReference type="NCBIfam" id="TIGR00426">
    <property type="entry name" value="competence protein ComEA helix-hairpin-helix repeat region"/>
    <property type="match status" value="1"/>
</dbReference>
<dbReference type="SMART" id="SM00278">
    <property type="entry name" value="HhH1"/>
    <property type="match status" value="2"/>
</dbReference>
<dbReference type="AlphaFoldDB" id="A0A4R6C2K9"/>
<evidence type="ECO:0000313" key="2">
    <source>
        <dbReference type="EMBL" id="TDM15590.1"/>
    </source>
</evidence>